<proteinExistence type="inferred from homology"/>
<dbReference type="SUPFAM" id="SSF52518">
    <property type="entry name" value="Thiamin diphosphate-binding fold (THDP-binding)"/>
    <property type="match status" value="2"/>
</dbReference>
<keyword evidence="16" id="KW-0670">Pyruvate</keyword>
<gene>
    <name evidence="16" type="primary">PDC1_3</name>
    <name evidence="16" type="ORF">FE257_012942</name>
</gene>
<dbReference type="FunFam" id="3.40.50.970:FF:000024">
    <property type="entry name" value="Pyruvate decarboxylase isozyme"/>
    <property type="match status" value="1"/>
</dbReference>
<reference evidence="16" key="1">
    <citation type="journal article" date="2019" name="Beilstein J. Org. Chem.">
        <title>Nanangenines: drimane sesquiterpenoids as the dominant metabolite cohort of a novel Australian fungus, Aspergillus nanangensis.</title>
        <authorList>
            <person name="Lacey H.J."/>
            <person name="Gilchrist C.L.M."/>
            <person name="Crombie A."/>
            <person name="Kalaitzis J.A."/>
            <person name="Vuong D."/>
            <person name="Rutledge P.J."/>
            <person name="Turner P."/>
            <person name="Pitt J.I."/>
            <person name="Lacey E."/>
            <person name="Chooi Y.H."/>
            <person name="Piggott A.M."/>
        </authorList>
    </citation>
    <scope>NUCLEOTIDE SEQUENCE</scope>
    <source>
        <strain evidence="16">MST-FP2251</strain>
    </source>
</reference>
<comment type="cofactor">
    <cofactor evidence="2">
        <name>thiamine diphosphate</name>
        <dbReference type="ChEBI" id="CHEBI:58937"/>
    </cofactor>
</comment>
<dbReference type="PANTHER" id="PTHR43452:SF30">
    <property type="entry name" value="PYRUVATE DECARBOXYLASE ISOZYME 1-RELATED"/>
    <property type="match status" value="1"/>
</dbReference>
<evidence type="ECO:0000259" key="14">
    <source>
        <dbReference type="Pfam" id="PF02775"/>
    </source>
</evidence>
<dbReference type="CDD" id="cd02005">
    <property type="entry name" value="TPP_PDC_IPDC"/>
    <property type="match status" value="1"/>
</dbReference>
<comment type="caution">
    <text evidence="16">The sequence shown here is derived from an EMBL/GenBank/DDBJ whole genome shotgun (WGS) entry which is preliminary data.</text>
</comment>
<keyword evidence="8 11" id="KW-0460">Magnesium</keyword>
<evidence type="ECO:0000259" key="13">
    <source>
        <dbReference type="Pfam" id="PF00205"/>
    </source>
</evidence>
<evidence type="ECO:0000256" key="9">
    <source>
        <dbReference type="ARBA" id="ARBA00023052"/>
    </source>
</evidence>
<dbReference type="GO" id="GO:0000949">
    <property type="term" value="P:aromatic amino acid family catabolic process to alcohol via Ehrlich pathway"/>
    <property type="evidence" value="ECO:0007669"/>
    <property type="project" value="TreeGrafter"/>
</dbReference>
<dbReference type="Pfam" id="PF02776">
    <property type="entry name" value="TPP_enzyme_N"/>
    <property type="match status" value="1"/>
</dbReference>
<dbReference type="GO" id="GO:0004737">
    <property type="term" value="F:pyruvate decarboxylase activity"/>
    <property type="evidence" value="ECO:0007669"/>
    <property type="project" value="UniProtKB-EC"/>
</dbReference>
<evidence type="ECO:0000256" key="11">
    <source>
        <dbReference type="PIRSR" id="PIRSR036565-2"/>
    </source>
</evidence>
<dbReference type="InterPro" id="IPR029061">
    <property type="entry name" value="THDP-binding"/>
</dbReference>
<evidence type="ECO:0000256" key="2">
    <source>
        <dbReference type="ARBA" id="ARBA00001964"/>
    </source>
</evidence>
<dbReference type="InterPro" id="IPR029035">
    <property type="entry name" value="DHS-like_NAD/FAD-binding_dom"/>
</dbReference>
<dbReference type="InterPro" id="IPR012110">
    <property type="entry name" value="PDC/IPDC-like"/>
</dbReference>
<dbReference type="PANTHER" id="PTHR43452">
    <property type="entry name" value="PYRUVATE DECARBOXYLASE"/>
    <property type="match status" value="1"/>
</dbReference>
<feature type="domain" description="Thiamine pyrophosphate enzyme N-terminal TPP-binding" evidence="15">
    <location>
        <begin position="21"/>
        <end position="130"/>
    </location>
</feature>
<dbReference type="GO" id="GO:0005829">
    <property type="term" value="C:cytosol"/>
    <property type="evidence" value="ECO:0007669"/>
    <property type="project" value="TreeGrafter"/>
</dbReference>
<feature type="domain" description="Thiamine pyrophosphate enzyme TPP-binding" evidence="14">
    <location>
        <begin position="425"/>
        <end position="557"/>
    </location>
</feature>
<dbReference type="GO" id="GO:0030976">
    <property type="term" value="F:thiamine pyrophosphate binding"/>
    <property type="evidence" value="ECO:0007669"/>
    <property type="project" value="InterPro"/>
</dbReference>
<dbReference type="AlphaFoldDB" id="A0AAD4CFC6"/>
<keyword evidence="9 12" id="KW-0786">Thiamine pyrophosphate</keyword>
<keyword evidence="7" id="KW-0210">Decarboxylase</keyword>
<keyword evidence="17" id="KW-1185">Reference proteome</keyword>
<evidence type="ECO:0000256" key="6">
    <source>
        <dbReference type="ARBA" id="ARBA00022723"/>
    </source>
</evidence>
<sequence>MEKRNHAAADAEAEAAESIDLFEYLILRIKEVGVQSIHGVPGDFNLTALDYISKCGLRWIGNCNELNAGYAADGYARVNGISALMTIMGVGELSALNALAGSYAEYIPVIHIVCMPSRRAQADRLCLHHTFGDGDFGVFQKLSAAVSCMTAVLDCPHRAAGLIDEAVRTCWVRRRPVCLFVPADMIRGSVFSGGRLERGLDLRGPGNDAEVQRRVVETIMGELRRARSPVVLVGGYAVRHHLQDEVLGLVKALAVPVLVSASGRGIVDESHPLYSGLYVGNCSEPQVLGLMQSTDLVVSIGNIQSDLGTAGFSGQVSSNDMVDLQMNRICVRGELYPNINVKPLLQTLIARVESSYLSPRCSWDTEVSVVSSSRHPKTSQHCWFKRLLKPEPIQHDWLWPMMGSWLRDDDVILAEAGTASFGIWKTQFRAGTIFIAQYLWASIGFTVGACQGASLAVQDSVNSHRRTILFVGDGSLQVACQELSTILRYGLAPIIFVICNNGYTIERLIHGPENEYNDIQPWKYRRLPAVFGAQSAQYRSHQVHTKRQLQRLLNRKSFSDCSRLQV</sequence>
<dbReference type="EC" id="4.1.1.1" evidence="4"/>
<evidence type="ECO:0000256" key="1">
    <source>
        <dbReference type="ARBA" id="ARBA00001041"/>
    </source>
</evidence>
<name>A0AAD4CFC6_ASPNN</name>
<evidence type="ECO:0000256" key="12">
    <source>
        <dbReference type="RuleBase" id="RU362132"/>
    </source>
</evidence>
<dbReference type="EMBL" id="VCAU01000096">
    <property type="protein sequence ID" value="KAF9885420.1"/>
    <property type="molecule type" value="Genomic_DNA"/>
</dbReference>
<dbReference type="InterPro" id="IPR012001">
    <property type="entry name" value="Thiamin_PyroP_enz_TPP-bd_dom"/>
</dbReference>
<dbReference type="GO" id="GO:0000287">
    <property type="term" value="F:magnesium ion binding"/>
    <property type="evidence" value="ECO:0007669"/>
    <property type="project" value="InterPro"/>
</dbReference>
<evidence type="ECO:0000256" key="8">
    <source>
        <dbReference type="ARBA" id="ARBA00022842"/>
    </source>
</evidence>
<dbReference type="InterPro" id="IPR012000">
    <property type="entry name" value="Thiamin_PyroP_enz_cen_dom"/>
</dbReference>
<dbReference type="Proteomes" id="UP001194746">
    <property type="component" value="Unassembled WGS sequence"/>
</dbReference>
<evidence type="ECO:0000313" key="17">
    <source>
        <dbReference type="Proteomes" id="UP001194746"/>
    </source>
</evidence>
<feature type="domain" description="Thiamine pyrophosphate enzyme central" evidence="13">
    <location>
        <begin position="217"/>
        <end position="319"/>
    </location>
</feature>
<dbReference type="Pfam" id="PF02775">
    <property type="entry name" value="TPP_enzyme_C"/>
    <property type="match status" value="1"/>
</dbReference>
<dbReference type="SUPFAM" id="SSF52467">
    <property type="entry name" value="DHS-like NAD/FAD-binding domain"/>
    <property type="match status" value="1"/>
</dbReference>
<dbReference type="Pfam" id="PF00205">
    <property type="entry name" value="TPP_enzyme_M"/>
    <property type="match status" value="1"/>
</dbReference>
<dbReference type="FunFam" id="3.40.50.970:FF:000019">
    <property type="entry name" value="Pyruvate decarboxylase isozyme"/>
    <property type="match status" value="1"/>
</dbReference>
<feature type="binding site" evidence="11">
    <location>
        <position position="500"/>
    </location>
    <ligand>
        <name>Mg(2+)</name>
        <dbReference type="ChEBI" id="CHEBI:18420"/>
    </ligand>
</feature>
<evidence type="ECO:0000256" key="5">
    <source>
        <dbReference type="ARBA" id="ARBA00014422"/>
    </source>
</evidence>
<evidence type="ECO:0000256" key="3">
    <source>
        <dbReference type="ARBA" id="ARBA00007812"/>
    </source>
</evidence>
<organism evidence="16 17">
    <name type="scientific">Aspergillus nanangensis</name>
    <dbReference type="NCBI Taxonomy" id="2582783"/>
    <lineage>
        <taxon>Eukaryota</taxon>
        <taxon>Fungi</taxon>
        <taxon>Dikarya</taxon>
        <taxon>Ascomycota</taxon>
        <taxon>Pezizomycotina</taxon>
        <taxon>Eurotiomycetes</taxon>
        <taxon>Eurotiomycetidae</taxon>
        <taxon>Eurotiales</taxon>
        <taxon>Aspergillaceae</taxon>
        <taxon>Aspergillus</taxon>
        <taxon>Aspergillus subgen. Circumdati</taxon>
    </lineage>
</organism>
<dbReference type="InterPro" id="IPR011766">
    <property type="entry name" value="TPP_enzyme_TPP-bd"/>
</dbReference>
<reference evidence="16" key="2">
    <citation type="submission" date="2020-02" db="EMBL/GenBank/DDBJ databases">
        <authorList>
            <person name="Gilchrist C.L.M."/>
            <person name="Chooi Y.-H."/>
        </authorList>
    </citation>
    <scope>NUCLEOTIDE SEQUENCE</scope>
    <source>
        <strain evidence="16">MST-FP2251</strain>
    </source>
</reference>
<dbReference type="InterPro" id="IPR047214">
    <property type="entry name" value="TPP_PDC_IPDC"/>
</dbReference>
<evidence type="ECO:0000256" key="7">
    <source>
        <dbReference type="ARBA" id="ARBA00022793"/>
    </source>
</evidence>
<feature type="binding site" evidence="11">
    <location>
        <position position="502"/>
    </location>
    <ligand>
        <name>Mg(2+)</name>
        <dbReference type="ChEBI" id="CHEBI:18420"/>
    </ligand>
</feature>
<dbReference type="CDD" id="cd07038">
    <property type="entry name" value="TPP_PYR_PDC_IPDC_like"/>
    <property type="match status" value="1"/>
</dbReference>
<evidence type="ECO:0000259" key="15">
    <source>
        <dbReference type="Pfam" id="PF02776"/>
    </source>
</evidence>
<dbReference type="Gene3D" id="3.40.50.970">
    <property type="match status" value="2"/>
</dbReference>
<evidence type="ECO:0000313" key="16">
    <source>
        <dbReference type="EMBL" id="KAF9885420.1"/>
    </source>
</evidence>
<feature type="binding site" evidence="11">
    <location>
        <position position="473"/>
    </location>
    <ligand>
        <name>Mg(2+)</name>
        <dbReference type="ChEBI" id="CHEBI:18420"/>
    </ligand>
</feature>
<accession>A0AAD4CFC6</accession>
<comment type="similarity">
    <text evidence="3 12">Belongs to the TPP enzyme family.</text>
</comment>
<protein>
    <recommendedName>
        <fullName evidence="5">Pyruvate decarboxylase</fullName>
        <ecNumber evidence="4">4.1.1.1</ecNumber>
    </recommendedName>
</protein>
<evidence type="ECO:0000256" key="4">
    <source>
        <dbReference type="ARBA" id="ARBA00013202"/>
    </source>
</evidence>
<dbReference type="InterPro" id="IPR047213">
    <property type="entry name" value="TPP_PYR_PDC_IPDC-like"/>
</dbReference>
<keyword evidence="10" id="KW-0456">Lyase</keyword>
<dbReference type="PIRSF" id="PIRSF036565">
    <property type="entry name" value="Pyruvt_ip_decrb"/>
    <property type="match status" value="1"/>
</dbReference>
<keyword evidence="6 11" id="KW-0479">Metal-binding</keyword>
<evidence type="ECO:0000256" key="10">
    <source>
        <dbReference type="ARBA" id="ARBA00023239"/>
    </source>
</evidence>
<comment type="catalytic activity">
    <reaction evidence="1">
        <text>a 2-oxocarboxylate + H(+) = an aldehyde + CO2</text>
        <dbReference type="Rhea" id="RHEA:11628"/>
        <dbReference type="ChEBI" id="CHEBI:15378"/>
        <dbReference type="ChEBI" id="CHEBI:16526"/>
        <dbReference type="ChEBI" id="CHEBI:17478"/>
        <dbReference type="ChEBI" id="CHEBI:35179"/>
        <dbReference type="EC" id="4.1.1.1"/>
    </reaction>
</comment>
<dbReference type="GO" id="GO:0005634">
    <property type="term" value="C:nucleus"/>
    <property type="evidence" value="ECO:0007669"/>
    <property type="project" value="TreeGrafter"/>
</dbReference>
<comment type="cofactor">
    <cofactor evidence="11">
        <name>Mg(2+)</name>
        <dbReference type="ChEBI" id="CHEBI:18420"/>
    </cofactor>
    <text evidence="11">Binds 1 Mg(2+) per subunit.</text>
</comment>
<dbReference type="Gene3D" id="3.40.50.1220">
    <property type="entry name" value="TPP-binding domain"/>
    <property type="match status" value="1"/>
</dbReference>